<gene>
    <name evidence="1" type="ORF">EVAR_43113_1</name>
</gene>
<dbReference type="EMBL" id="BGZK01001223">
    <property type="protein sequence ID" value="GBP74808.1"/>
    <property type="molecule type" value="Genomic_DNA"/>
</dbReference>
<keyword evidence="2" id="KW-1185">Reference proteome</keyword>
<reference evidence="1 2" key="1">
    <citation type="journal article" date="2019" name="Commun. Biol.">
        <title>The bagworm genome reveals a unique fibroin gene that provides high tensile strength.</title>
        <authorList>
            <person name="Kono N."/>
            <person name="Nakamura H."/>
            <person name="Ohtoshi R."/>
            <person name="Tomita M."/>
            <person name="Numata K."/>
            <person name="Arakawa K."/>
        </authorList>
    </citation>
    <scope>NUCLEOTIDE SEQUENCE [LARGE SCALE GENOMIC DNA]</scope>
</reference>
<protein>
    <submittedName>
        <fullName evidence="1">Uncharacterized protein</fullName>
    </submittedName>
</protein>
<accession>A0A4C1YFH0</accession>
<sequence>MKFPLVEKINRLLCATESMLSLCVNNDRYKPPTPHSAAGASIISARGRTGLATAARDCPPGARELLFSFHFTEDEFMQ</sequence>
<proteinExistence type="predicted"/>
<dbReference type="Proteomes" id="UP000299102">
    <property type="component" value="Unassembled WGS sequence"/>
</dbReference>
<dbReference type="AlphaFoldDB" id="A0A4C1YFH0"/>
<evidence type="ECO:0000313" key="2">
    <source>
        <dbReference type="Proteomes" id="UP000299102"/>
    </source>
</evidence>
<name>A0A4C1YFH0_EUMVA</name>
<evidence type="ECO:0000313" key="1">
    <source>
        <dbReference type="EMBL" id="GBP74808.1"/>
    </source>
</evidence>
<comment type="caution">
    <text evidence="1">The sequence shown here is derived from an EMBL/GenBank/DDBJ whole genome shotgun (WGS) entry which is preliminary data.</text>
</comment>
<organism evidence="1 2">
    <name type="scientific">Eumeta variegata</name>
    <name type="common">Bagworm moth</name>
    <name type="synonym">Eumeta japonica</name>
    <dbReference type="NCBI Taxonomy" id="151549"/>
    <lineage>
        <taxon>Eukaryota</taxon>
        <taxon>Metazoa</taxon>
        <taxon>Ecdysozoa</taxon>
        <taxon>Arthropoda</taxon>
        <taxon>Hexapoda</taxon>
        <taxon>Insecta</taxon>
        <taxon>Pterygota</taxon>
        <taxon>Neoptera</taxon>
        <taxon>Endopterygota</taxon>
        <taxon>Lepidoptera</taxon>
        <taxon>Glossata</taxon>
        <taxon>Ditrysia</taxon>
        <taxon>Tineoidea</taxon>
        <taxon>Psychidae</taxon>
        <taxon>Oiketicinae</taxon>
        <taxon>Eumeta</taxon>
    </lineage>
</organism>